<dbReference type="SUPFAM" id="SSF49899">
    <property type="entry name" value="Concanavalin A-like lectins/glucanases"/>
    <property type="match status" value="1"/>
</dbReference>
<evidence type="ECO:0000256" key="3">
    <source>
        <dbReference type="SAM" id="SignalP"/>
    </source>
</evidence>
<dbReference type="Pfam" id="PF00139">
    <property type="entry name" value="Lectin_legB"/>
    <property type="match status" value="1"/>
</dbReference>
<comment type="similarity">
    <text evidence="1">Belongs to the leguminous lectin family.</text>
</comment>
<dbReference type="CDD" id="cd06899">
    <property type="entry name" value="lectin_legume_LecRK_Arcelin_ConA"/>
    <property type="match status" value="1"/>
</dbReference>
<dbReference type="GO" id="GO:0030246">
    <property type="term" value="F:carbohydrate binding"/>
    <property type="evidence" value="ECO:0007669"/>
    <property type="project" value="UniProtKB-KW"/>
</dbReference>
<dbReference type="PANTHER" id="PTHR32401">
    <property type="entry name" value="CONCANAVALIN A-LIKE LECTIN FAMILY PROTEIN"/>
    <property type="match status" value="1"/>
</dbReference>
<keyword evidence="6" id="KW-1185">Reference proteome</keyword>
<dbReference type="PANTHER" id="PTHR32401:SF45">
    <property type="entry name" value="LECTIN"/>
    <property type="match status" value="1"/>
</dbReference>
<gene>
    <name evidence="5" type="ORF">AAHA92_30912</name>
</gene>
<evidence type="ECO:0000313" key="6">
    <source>
        <dbReference type="Proteomes" id="UP001567538"/>
    </source>
</evidence>
<evidence type="ECO:0000259" key="4">
    <source>
        <dbReference type="Pfam" id="PF00139"/>
    </source>
</evidence>
<proteinExistence type="inferred from homology"/>
<sequence>MTNHIQTLIPLLFCISFILMLANIAISQETHFTFTSFASASTGLTYQGDTHIPTGASSLRLTKTDKGLPQPSSIGRVLYSKPFKLWERLLVISFNTTIKFTITPTKDTGGDGLAFFMAPVGTTIPEGAYGGDLGIFDKAGKSPPFFAVEFDIYSNHWDPGHKLRHIGIDINSIKSNAFVQFGDSCIGKKAELNIQYDGVSLIYVHLKCDKETRLLEYEYDLGTMLPPFVQVGIASATGDYVALHDIHFWSFGSAEHAVIDASKTQKTG</sequence>
<dbReference type="Gene3D" id="2.60.120.200">
    <property type="match status" value="1"/>
</dbReference>
<name>A0ABD1FUZ3_SALDI</name>
<protein>
    <submittedName>
        <fullName evidence="5">Agglutinin-2-like</fullName>
    </submittedName>
</protein>
<organism evidence="5 6">
    <name type="scientific">Salvia divinorum</name>
    <name type="common">Maria pastora</name>
    <name type="synonym">Diviner's sage</name>
    <dbReference type="NCBI Taxonomy" id="28513"/>
    <lineage>
        <taxon>Eukaryota</taxon>
        <taxon>Viridiplantae</taxon>
        <taxon>Streptophyta</taxon>
        <taxon>Embryophyta</taxon>
        <taxon>Tracheophyta</taxon>
        <taxon>Spermatophyta</taxon>
        <taxon>Magnoliopsida</taxon>
        <taxon>eudicotyledons</taxon>
        <taxon>Gunneridae</taxon>
        <taxon>Pentapetalae</taxon>
        <taxon>asterids</taxon>
        <taxon>lamiids</taxon>
        <taxon>Lamiales</taxon>
        <taxon>Lamiaceae</taxon>
        <taxon>Nepetoideae</taxon>
        <taxon>Mentheae</taxon>
        <taxon>Salviinae</taxon>
        <taxon>Salvia</taxon>
        <taxon>Salvia subgen. Calosphace</taxon>
    </lineage>
</organism>
<dbReference type="InterPro" id="IPR016363">
    <property type="entry name" value="L-lectin"/>
</dbReference>
<keyword evidence="2" id="KW-0430">Lectin</keyword>
<dbReference type="InterPro" id="IPR001220">
    <property type="entry name" value="Legume_lectin_dom"/>
</dbReference>
<dbReference type="EMBL" id="JBEAFC010000012">
    <property type="protein sequence ID" value="KAL1534774.1"/>
    <property type="molecule type" value="Genomic_DNA"/>
</dbReference>
<dbReference type="AlphaFoldDB" id="A0ABD1FUZ3"/>
<evidence type="ECO:0000256" key="2">
    <source>
        <dbReference type="ARBA" id="ARBA00022734"/>
    </source>
</evidence>
<evidence type="ECO:0000313" key="5">
    <source>
        <dbReference type="EMBL" id="KAL1534774.1"/>
    </source>
</evidence>
<comment type="caution">
    <text evidence="5">The sequence shown here is derived from an EMBL/GenBank/DDBJ whole genome shotgun (WGS) entry which is preliminary data.</text>
</comment>
<keyword evidence="3" id="KW-0732">Signal</keyword>
<feature type="signal peptide" evidence="3">
    <location>
        <begin position="1"/>
        <end position="27"/>
    </location>
</feature>
<dbReference type="PIRSF" id="PIRSF002690">
    <property type="entry name" value="L-type_lectin_plant"/>
    <property type="match status" value="1"/>
</dbReference>
<reference evidence="5 6" key="1">
    <citation type="submission" date="2024-06" db="EMBL/GenBank/DDBJ databases">
        <title>A chromosome level genome sequence of Diviner's sage (Salvia divinorum).</title>
        <authorList>
            <person name="Ford S.A."/>
            <person name="Ro D.-K."/>
            <person name="Ness R.W."/>
            <person name="Phillips M.A."/>
        </authorList>
    </citation>
    <scope>NUCLEOTIDE SEQUENCE [LARGE SCALE GENOMIC DNA]</scope>
    <source>
        <strain evidence="5">SAF-2024a</strain>
        <tissue evidence="5">Leaf</tissue>
    </source>
</reference>
<feature type="chain" id="PRO_5044879557" evidence="3">
    <location>
        <begin position="28"/>
        <end position="268"/>
    </location>
</feature>
<feature type="domain" description="Legume lectin" evidence="4">
    <location>
        <begin position="30"/>
        <end position="258"/>
    </location>
</feature>
<dbReference type="InterPro" id="IPR050258">
    <property type="entry name" value="Leguminous_Lectin"/>
</dbReference>
<dbReference type="InterPro" id="IPR013320">
    <property type="entry name" value="ConA-like_dom_sf"/>
</dbReference>
<dbReference type="Proteomes" id="UP001567538">
    <property type="component" value="Unassembled WGS sequence"/>
</dbReference>
<accession>A0ABD1FUZ3</accession>
<evidence type="ECO:0000256" key="1">
    <source>
        <dbReference type="ARBA" id="ARBA00007606"/>
    </source>
</evidence>